<dbReference type="Proteomes" id="UP000230002">
    <property type="component" value="Unassembled WGS sequence"/>
</dbReference>
<dbReference type="GO" id="GO:0005769">
    <property type="term" value="C:early endosome"/>
    <property type="evidence" value="ECO:0007669"/>
    <property type="project" value="TreeGrafter"/>
</dbReference>
<dbReference type="PANTHER" id="PTHR22902">
    <property type="entry name" value="SESQUIPEDALIAN"/>
    <property type="match status" value="1"/>
</dbReference>
<evidence type="ECO:0000259" key="8">
    <source>
        <dbReference type="PROSITE" id="PS50021"/>
    </source>
</evidence>
<dbReference type="STRING" id="1077348.A0A2G8SV12"/>
<dbReference type="Pfam" id="PF00169">
    <property type="entry name" value="PH"/>
    <property type="match status" value="1"/>
</dbReference>
<feature type="compositionally biased region" description="Pro residues" evidence="5">
    <location>
        <begin position="328"/>
        <end position="343"/>
    </location>
</feature>
<feature type="compositionally biased region" description="Basic and acidic residues" evidence="5">
    <location>
        <begin position="770"/>
        <end position="781"/>
    </location>
</feature>
<keyword evidence="2" id="KW-0597">Phosphoprotein</keyword>
<feature type="compositionally biased region" description="Polar residues" evidence="5">
    <location>
        <begin position="429"/>
        <end position="445"/>
    </location>
</feature>
<dbReference type="SUPFAM" id="SSF50729">
    <property type="entry name" value="PH domain-like"/>
    <property type="match status" value="1"/>
</dbReference>
<dbReference type="CDD" id="cd09535">
    <property type="entry name" value="SAM_BOI-like_fungal"/>
    <property type="match status" value="1"/>
</dbReference>
<dbReference type="InterPro" id="IPR011993">
    <property type="entry name" value="PH-like_dom_sf"/>
</dbReference>
<feature type="compositionally biased region" description="Basic and acidic residues" evidence="5">
    <location>
        <begin position="728"/>
        <end position="738"/>
    </location>
</feature>
<dbReference type="GO" id="GO:0005085">
    <property type="term" value="F:guanyl-nucleotide exchange factor activity"/>
    <property type="evidence" value="ECO:0007669"/>
    <property type="project" value="UniProtKB-KW"/>
</dbReference>
<keyword evidence="11" id="KW-1185">Reference proteome</keyword>
<feature type="compositionally biased region" description="Polar residues" evidence="5">
    <location>
        <begin position="1116"/>
        <end position="1125"/>
    </location>
</feature>
<evidence type="ECO:0000259" key="7">
    <source>
        <dbReference type="PROSITE" id="PS50003"/>
    </source>
</evidence>
<feature type="domain" description="SAM" evidence="9">
    <location>
        <begin position="459"/>
        <end position="524"/>
    </location>
</feature>
<feature type="domain" description="Calponin-homology (CH)" evidence="8">
    <location>
        <begin position="1162"/>
        <end position="1270"/>
    </location>
</feature>
<dbReference type="InterPro" id="IPR001660">
    <property type="entry name" value="SAM"/>
</dbReference>
<feature type="compositionally biased region" description="Acidic residues" evidence="5">
    <location>
        <begin position="213"/>
        <end position="224"/>
    </location>
</feature>
<evidence type="ECO:0000256" key="1">
    <source>
        <dbReference type="ARBA" id="ARBA00022443"/>
    </source>
</evidence>
<feature type="domain" description="PH" evidence="7">
    <location>
        <begin position="938"/>
        <end position="1036"/>
    </location>
</feature>
<feature type="compositionally biased region" description="Polar residues" evidence="5">
    <location>
        <begin position="592"/>
        <end position="601"/>
    </location>
</feature>
<keyword evidence="3" id="KW-0344">Guanine-nucleotide releasing factor</keyword>
<dbReference type="GO" id="GO:0005829">
    <property type="term" value="C:cytosol"/>
    <property type="evidence" value="ECO:0007669"/>
    <property type="project" value="GOC"/>
</dbReference>
<feature type="region of interest" description="Disordered" evidence="5">
    <location>
        <begin position="429"/>
        <end position="458"/>
    </location>
</feature>
<dbReference type="GO" id="GO:0005802">
    <property type="term" value="C:trans-Golgi network"/>
    <property type="evidence" value="ECO:0007669"/>
    <property type="project" value="TreeGrafter"/>
</dbReference>
<name>A0A2G8SV12_9APHY</name>
<dbReference type="PROSITE" id="PS50105">
    <property type="entry name" value="SAM_DOMAIN"/>
    <property type="match status" value="1"/>
</dbReference>
<dbReference type="Gene3D" id="2.30.29.30">
    <property type="entry name" value="Pleckstrin-homology domain (PH domain)/Phosphotyrosine-binding domain (PTB)"/>
    <property type="match status" value="1"/>
</dbReference>
<feature type="compositionally biased region" description="Low complexity" evidence="5">
    <location>
        <begin position="568"/>
        <end position="584"/>
    </location>
</feature>
<evidence type="ECO:0000259" key="9">
    <source>
        <dbReference type="PROSITE" id="PS50105"/>
    </source>
</evidence>
<feature type="compositionally biased region" description="Acidic residues" evidence="5">
    <location>
        <begin position="160"/>
        <end position="171"/>
    </location>
</feature>
<dbReference type="Gene3D" id="1.10.150.50">
    <property type="entry name" value="Transcription Factor, Ets-1"/>
    <property type="match status" value="1"/>
</dbReference>
<dbReference type="GO" id="GO:0001881">
    <property type="term" value="P:receptor recycling"/>
    <property type="evidence" value="ECO:0007669"/>
    <property type="project" value="TreeGrafter"/>
</dbReference>
<dbReference type="InterPro" id="IPR001715">
    <property type="entry name" value="CH_dom"/>
</dbReference>
<dbReference type="SMART" id="SM00233">
    <property type="entry name" value="PH"/>
    <property type="match status" value="1"/>
</dbReference>
<dbReference type="SMART" id="SM00454">
    <property type="entry name" value="SAM"/>
    <property type="match status" value="1"/>
</dbReference>
<dbReference type="OrthoDB" id="73680at2759"/>
<dbReference type="InterPro" id="IPR036028">
    <property type="entry name" value="SH3-like_dom_sf"/>
</dbReference>
<keyword evidence="1 4" id="KW-0728">SH3 domain</keyword>
<dbReference type="GO" id="GO:0055037">
    <property type="term" value="C:recycling endosome"/>
    <property type="evidence" value="ECO:0007669"/>
    <property type="project" value="TreeGrafter"/>
</dbReference>
<dbReference type="PROSITE" id="PS50002">
    <property type="entry name" value="SH3"/>
    <property type="match status" value="1"/>
</dbReference>
<feature type="compositionally biased region" description="Low complexity" evidence="5">
    <location>
        <begin position="141"/>
        <end position="151"/>
    </location>
</feature>
<feature type="compositionally biased region" description="Acidic residues" evidence="5">
    <location>
        <begin position="239"/>
        <end position="251"/>
    </location>
</feature>
<dbReference type="CDD" id="cd00174">
    <property type="entry name" value="SH3"/>
    <property type="match status" value="1"/>
</dbReference>
<dbReference type="Gene3D" id="1.10.418.10">
    <property type="entry name" value="Calponin-like domain"/>
    <property type="match status" value="1"/>
</dbReference>
<dbReference type="GO" id="GO:0007032">
    <property type="term" value="P:endosome organization"/>
    <property type="evidence" value="ECO:0007669"/>
    <property type="project" value="TreeGrafter"/>
</dbReference>
<evidence type="ECO:0000313" key="10">
    <source>
        <dbReference type="EMBL" id="PIL37615.1"/>
    </source>
</evidence>
<feature type="region of interest" description="Disordered" evidence="5">
    <location>
        <begin position="1060"/>
        <end position="1092"/>
    </location>
</feature>
<dbReference type="CDD" id="cd13316">
    <property type="entry name" value="PH_Boi"/>
    <property type="match status" value="1"/>
</dbReference>
<dbReference type="Pfam" id="PF00018">
    <property type="entry name" value="SH3_1"/>
    <property type="match status" value="1"/>
</dbReference>
<evidence type="ECO:0000256" key="3">
    <source>
        <dbReference type="ARBA" id="ARBA00022658"/>
    </source>
</evidence>
<dbReference type="SMART" id="SM00326">
    <property type="entry name" value="SH3"/>
    <property type="match status" value="1"/>
</dbReference>
<dbReference type="InterPro" id="IPR001849">
    <property type="entry name" value="PH_domain"/>
</dbReference>
<sequence length="1307" mass="141599">MPEYVYAQHDFAPENPDEVSFKIGDRIEVVEKDELYGDGWWQGRNPTGQVGLFPQSYTSSTPPKPSTVAFPDGDEAEPSSSAPLQTLDEESESVTPHGDGPSPTHSQRERKASQGDVMMRETLTDVQKAIEQLGRRDGDGSRSFSFASSRGDYSERSETETDEDRDTDAEDDGRWHKDARAKLAMRAQRENEERQAREAEDQSRVMIPPIDVEVSDESDMEDDDLHASPRKPRPYSQITEEDEDQDADGEESPTKEPSGVADAHHSSDSIIVPSERYLVTDETDLRTATAATFPEPNVIPRRVDSLRTRSDTPESTVAPPNEDTAVPTPEPSNDPTPVPPSPEPLASLEPVPLVAASIPIPASPVAQDFSAAPVVQPAVAPVPSMLNVSDQPPLTTTSAVPSPTASSFASYGQSSTAGIQQALTTPATTVASLKSSTPHASGTNTPDPAKKAPADPSEWTVDDVVGWLKSKGFDQGVCDLFTEQEITGDVLLELDANILKSEIGIAAFGKRVRIINAITELRRPPVEEVEQPEQQAVGSMLTPRSLTHSFHYPPSNGSHRSHSHSHSHSQSVRSSAHQSFNNSPFSPPSPSVLNGNAQTAFATLVSPESPPANGDLPGTPPTMTKTGWRASDPGSIHGGAANLDEDVRGRSPVGLGLGLPSKSAKMRPPQLSLSPSDSALGQTVSVGQGKERRDSLKDERAALSESEGAAKDPRSMRRLFGRSTDSGSFKEKEKDAESTRSGGTPVNSPPLSTSPVDEAAPVRRRSKGNKSVDDNNKKSDRLSLFGASFTGTLGKHRKPAPRLSNVGEKVDKAEGEKHAHSIAPFSRLREKRSSSRPGTTEGGGTSSWRHPERRASKEKRDSEKGLDDEKESKRDRTVSTSPRDPALLRKRTASMSAGTAGEPRAGLVAAGLVAASVTANGAGPNLKPGQSILEQIGTPDHNGWMRKKGDRYNAWKLRYFVLKGPHLYWLRSNSKSETKIKGYLNIVGFKVLADENVDPGRYGFRIVHDTEKPHFFSSDEQLIVREWMKALMKATITRDYTNPVMSSCNIPTIPLTVAQAMNPAPRPPSPTARDATQKALRRENPNELSSRDAQVLLMGMPNKHQGERARLDSFFTNDTVSTNEPESPVARKAVAPRAPPRPSRELRRASTATQQGPSDYDTPIEPGLIEWANSHLPSNLQMKDPAGQLCGGLALLRLAEDIKGKPASPPVPDSAFPTGPYDDKLDGLFRLFDYLLDNDVKMGSVSINDIRQGRRDKVVQLLKALRAWEDKRNAIAQSIGKGSVVAGPFMGMAGPMDYHRAAINVNM</sequence>
<feature type="compositionally biased region" description="Basic and acidic residues" evidence="5">
    <location>
        <begin position="849"/>
        <end position="877"/>
    </location>
</feature>
<feature type="compositionally biased region" description="Polar residues" evidence="5">
    <location>
        <begin position="739"/>
        <end position="755"/>
    </location>
</feature>
<evidence type="ECO:0000256" key="2">
    <source>
        <dbReference type="ARBA" id="ARBA00022553"/>
    </source>
</evidence>
<gene>
    <name evidence="10" type="ORF">GSI_01309</name>
</gene>
<feature type="region of interest" description="Disordered" evidence="5">
    <location>
        <begin position="39"/>
        <end position="347"/>
    </location>
</feature>
<feature type="compositionally biased region" description="Basic and acidic residues" evidence="5">
    <location>
        <begin position="106"/>
        <end position="123"/>
    </location>
</feature>
<feature type="compositionally biased region" description="Basic and acidic residues" evidence="5">
    <location>
        <begin position="301"/>
        <end position="312"/>
    </location>
</feature>
<evidence type="ECO:0000256" key="4">
    <source>
        <dbReference type="PROSITE-ProRule" id="PRU00192"/>
    </source>
</evidence>
<dbReference type="InterPro" id="IPR013761">
    <property type="entry name" value="SAM/pointed_sf"/>
</dbReference>
<accession>A0A2G8SV12</accession>
<dbReference type="InterPro" id="IPR036872">
    <property type="entry name" value="CH_dom_sf"/>
</dbReference>
<dbReference type="SUPFAM" id="SSF47769">
    <property type="entry name" value="SAM/Pointed domain"/>
    <property type="match status" value="1"/>
</dbReference>
<organism evidence="10 11">
    <name type="scientific">Ganoderma sinense ZZ0214-1</name>
    <dbReference type="NCBI Taxonomy" id="1077348"/>
    <lineage>
        <taxon>Eukaryota</taxon>
        <taxon>Fungi</taxon>
        <taxon>Dikarya</taxon>
        <taxon>Basidiomycota</taxon>
        <taxon>Agaricomycotina</taxon>
        <taxon>Agaricomycetes</taxon>
        <taxon>Polyporales</taxon>
        <taxon>Polyporaceae</taxon>
        <taxon>Ganoderma</taxon>
    </lineage>
</organism>
<proteinExistence type="predicted"/>
<feature type="compositionally biased region" description="Low complexity" evidence="5">
    <location>
        <begin position="1127"/>
        <end position="1136"/>
    </location>
</feature>
<feature type="compositionally biased region" description="Basic and acidic residues" evidence="5">
    <location>
        <begin position="172"/>
        <end position="203"/>
    </location>
</feature>
<feature type="domain" description="SH3" evidence="6">
    <location>
        <begin position="1"/>
        <end position="63"/>
    </location>
</feature>
<comment type="caution">
    <text evidence="10">The sequence shown here is derived from an EMBL/GenBank/DDBJ whole genome shotgun (WGS) entry which is preliminary data.</text>
</comment>
<dbReference type="InterPro" id="IPR001452">
    <property type="entry name" value="SH3_domain"/>
</dbReference>
<evidence type="ECO:0000313" key="11">
    <source>
        <dbReference type="Proteomes" id="UP000230002"/>
    </source>
</evidence>
<feature type="region of interest" description="Disordered" evidence="5">
    <location>
        <begin position="1116"/>
        <end position="1166"/>
    </location>
</feature>
<dbReference type="SUPFAM" id="SSF50044">
    <property type="entry name" value="SH3-domain"/>
    <property type="match status" value="1"/>
</dbReference>
<protein>
    <submittedName>
        <fullName evidence="10">Uncharacterized protein</fullName>
    </submittedName>
</protein>
<feature type="compositionally biased region" description="Basic and acidic residues" evidence="5">
    <location>
        <begin position="689"/>
        <end position="715"/>
    </location>
</feature>
<evidence type="ECO:0000256" key="5">
    <source>
        <dbReference type="SAM" id="MobiDB-lite"/>
    </source>
</evidence>
<dbReference type="InterPro" id="IPR045188">
    <property type="entry name" value="Boi1/Boi2-like"/>
</dbReference>
<dbReference type="Gene3D" id="2.30.30.40">
    <property type="entry name" value="SH3 Domains"/>
    <property type="match status" value="1"/>
</dbReference>
<dbReference type="GO" id="GO:0042147">
    <property type="term" value="P:retrograde transport, endosome to Golgi"/>
    <property type="evidence" value="ECO:0007669"/>
    <property type="project" value="TreeGrafter"/>
</dbReference>
<reference evidence="10 11" key="1">
    <citation type="journal article" date="2015" name="Sci. Rep.">
        <title>Chromosome-level genome map provides insights into diverse defense mechanisms in the medicinal fungus Ganoderma sinense.</title>
        <authorList>
            <person name="Zhu Y."/>
            <person name="Xu J."/>
            <person name="Sun C."/>
            <person name="Zhou S."/>
            <person name="Xu H."/>
            <person name="Nelson D.R."/>
            <person name="Qian J."/>
            <person name="Song J."/>
            <person name="Luo H."/>
            <person name="Xiang L."/>
            <person name="Li Y."/>
            <person name="Xu Z."/>
            <person name="Ji A."/>
            <person name="Wang L."/>
            <person name="Lu S."/>
            <person name="Hayward A."/>
            <person name="Sun W."/>
            <person name="Li X."/>
            <person name="Schwartz D.C."/>
            <person name="Wang Y."/>
            <person name="Chen S."/>
        </authorList>
    </citation>
    <scope>NUCLEOTIDE SEQUENCE [LARGE SCALE GENOMIC DNA]</scope>
    <source>
        <strain evidence="10 11">ZZ0214-1</strain>
    </source>
</reference>
<feature type="compositionally biased region" description="Polar residues" evidence="5">
    <location>
        <begin position="671"/>
        <end position="686"/>
    </location>
</feature>
<dbReference type="PANTHER" id="PTHR22902:SF27">
    <property type="entry name" value="PLECKSTRIN HOMOLOGY DOMAIN-CONTAINING FAMILY A MEMBER 3"/>
    <property type="match status" value="1"/>
</dbReference>
<dbReference type="Pfam" id="PF07647">
    <property type="entry name" value="SAM_2"/>
    <property type="match status" value="1"/>
</dbReference>
<dbReference type="PROSITE" id="PS50003">
    <property type="entry name" value="PH_DOMAIN"/>
    <property type="match status" value="1"/>
</dbReference>
<dbReference type="EMBL" id="AYKW01000001">
    <property type="protein sequence ID" value="PIL37615.1"/>
    <property type="molecule type" value="Genomic_DNA"/>
</dbReference>
<feature type="compositionally biased region" description="Basic and acidic residues" evidence="5">
    <location>
        <begin position="808"/>
        <end position="819"/>
    </location>
</feature>
<feature type="region of interest" description="Disordered" evidence="5">
    <location>
        <begin position="545"/>
        <end position="900"/>
    </location>
</feature>
<evidence type="ECO:0000259" key="6">
    <source>
        <dbReference type="PROSITE" id="PS50002"/>
    </source>
</evidence>
<dbReference type="PROSITE" id="PS50021">
    <property type="entry name" value="CH"/>
    <property type="match status" value="1"/>
</dbReference>